<evidence type="ECO:0000256" key="7">
    <source>
        <dbReference type="ARBA" id="ARBA00022840"/>
    </source>
</evidence>
<evidence type="ECO:0000259" key="11">
    <source>
        <dbReference type="Pfam" id="PF01406"/>
    </source>
</evidence>
<feature type="binding site" evidence="10">
    <location>
        <position position="236"/>
    </location>
    <ligand>
        <name>Zn(2+)</name>
        <dbReference type="ChEBI" id="CHEBI:29105"/>
    </ligand>
</feature>
<feature type="binding site" evidence="10">
    <location>
        <position position="211"/>
    </location>
    <ligand>
        <name>Zn(2+)</name>
        <dbReference type="ChEBI" id="CHEBI:29105"/>
    </ligand>
</feature>
<evidence type="ECO:0000256" key="8">
    <source>
        <dbReference type="ARBA" id="ARBA00022917"/>
    </source>
</evidence>
<feature type="binding site" evidence="10">
    <location>
        <position position="240"/>
    </location>
    <ligand>
        <name>Zn(2+)</name>
        <dbReference type="ChEBI" id="CHEBI:29105"/>
    </ligand>
</feature>
<name>A0A831TAM1_9BACT</name>
<dbReference type="GO" id="GO:0006423">
    <property type="term" value="P:cysteinyl-tRNA aminoacylation"/>
    <property type="evidence" value="ECO:0007669"/>
    <property type="project" value="UniProtKB-UniRule"/>
</dbReference>
<comment type="subunit">
    <text evidence="2 10">Monomer.</text>
</comment>
<dbReference type="SUPFAM" id="SSF52374">
    <property type="entry name" value="Nucleotidylyl transferase"/>
    <property type="match status" value="1"/>
</dbReference>
<keyword evidence="9 10" id="KW-0030">Aminoacyl-tRNA synthetase</keyword>
<keyword evidence="3 10" id="KW-0436">Ligase</keyword>
<dbReference type="AlphaFoldDB" id="A0A831TAM1"/>
<dbReference type="EC" id="6.1.1.16" evidence="10"/>
<dbReference type="NCBIfam" id="TIGR00435">
    <property type="entry name" value="cysS"/>
    <property type="match status" value="1"/>
</dbReference>
<comment type="catalytic activity">
    <reaction evidence="10">
        <text>tRNA(Cys) + L-cysteine + ATP = L-cysteinyl-tRNA(Cys) + AMP + diphosphate</text>
        <dbReference type="Rhea" id="RHEA:17773"/>
        <dbReference type="Rhea" id="RHEA-COMP:9661"/>
        <dbReference type="Rhea" id="RHEA-COMP:9679"/>
        <dbReference type="ChEBI" id="CHEBI:30616"/>
        <dbReference type="ChEBI" id="CHEBI:33019"/>
        <dbReference type="ChEBI" id="CHEBI:35235"/>
        <dbReference type="ChEBI" id="CHEBI:78442"/>
        <dbReference type="ChEBI" id="CHEBI:78517"/>
        <dbReference type="ChEBI" id="CHEBI:456215"/>
        <dbReference type="EC" id="6.1.1.16"/>
    </reaction>
</comment>
<comment type="cofactor">
    <cofactor evidence="10">
        <name>Zn(2+)</name>
        <dbReference type="ChEBI" id="CHEBI:29105"/>
    </cofactor>
    <text evidence="10">Binds 1 zinc ion per subunit.</text>
</comment>
<dbReference type="PRINTS" id="PR00983">
    <property type="entry name" value="TRNASYNTHCYS"/>
</dbReference>
<evidence type="ECO:0000256" key="9">
    <source>
        <dbReference type="ARBA" id="ARBA00023146"/>
    </source>
</evidence>
<organism evidence="12">
    <name type="scientific">Thermorudis peleae</name>
    <dbReference type="NCBI Taxonomy" id="1382356"/>
    <lineage>
        <taxon>Bacteria</taxon>
        <taxon>Pseudomonadati</taxon>
        <taxon>Thermomicrobiota</taxon>
        <taxon>Thermomicrobia</taxon>
        <taxon>Thermomicrobia incertae sedis</taxon>
        <taxon>Thermorudis</taxon>
    </lineage>
</organism>
<keyword evidence="6 10" id="KW-0862">Zinc</keyword>
<dbReference type="PANTHER" id="PTHR10890">
    <property type="entry name" value="CYSTEINYL-TRNA SYNTHETASE"/>
    <property type="match status" value="1"/>
</dbReference>
<dbReference type="Gene3D" id="3.40.50.620">
    <property type="entry name" value="HUPs"/>
    <property type="match status" value="1"/>
</dbReference>
<feature type="domain" description="tRNA synthetases class I catalytic" evidence="11">
    <location>
        <begin position="15"/>
        <end position="309"/>
    </location>
</feature>
<dbReference type="GO" id="GO:0005524">
    <property type="term" value="F:ATP binding"/>
    <property type="evidence" value="ECO:0007669"/>
    <property type="project" value="UniProtKB-UniRule"/>
</dbReference>
<comment type="caution">
    <text evidence="12">The sequence shown here is derived from an EMBL/GenBank/DDBJ whole genome shotgun (WGS) entry which is preliminary data.</text>
</comment>
<dbReference type="InterPro" id="IPR015803">
    <property type="entry name" value="Cys-tRNA-ligase"/>
</dbReference>
<proteinExistence type="inferred from homology"/>
<reference evidence="12" key="1">
    <citation type="journal article" date="2020" name="mSystems">
        <title>Genome- and Community-Level Interaction Insights into Carbon Utilization and Element Cycling Functions of Hydrothermarchaeota in Hydrothermal Sediment.</title>
        <authorList>
            <person name="Zhou Z."/>
            <person name="Liu Y."/>
            <person name="Xu W."/>
            <person name="Pan J."/>
            <person name="Luo Z.H."/>
            <person name="Li M."/>
        </authorList>
    </citation>
    <scope>NUCLEOTIDE SEQUENCE [LARGE SCALE GENOMIC DNA]</scope>
    <source>
        <strain evidence="12">SpSt-210</strain>
    </source>
</reference>
<dbReference type="GO" id="GO:0005829">
    <property type="term" value="C:cytosol"/>
    <property type="evidence" value="ECO:0007669"/>
    <property type="project" value="TreeGrafter"/>
</dbReference>
<dbReference type="PANTHER" id="PTHR10890:SF3">
    <property type="entry name" value="CYSTEINE--TRNA LIGASE, CYTOPLASMIC"/>
    <property type="match status" value="1"/>
</dbReference>
<dbReference type="HAMAP" id="MF_00041">
    <property type="entry name" value="Cys_tRNA_synth"/>
    <property type="match status" value="1"/>
</dbReference>
<feature type="binding site" evidence="10">
    <location>
        <position position="27"/>
    </location>
    <ligand>
        <name>Zn(2+)</name>
        <dbReference type="ChEBI" id="CHEBI:29105"/>
    </ligand>
</feature>
<feature type="binding site" evidence="10">
    <location>
        <position position="272"/>
    </location>
    <ligand>
        <name>ATP</name>
        <dbReference type="ChEBI" id="CHEBI:30616"/>
    </ligand>
</feature>
<keyword evidence="8 10" id="KW-0648">Protein biosynthesis</keyword>
<evidence type="ECO:0000256" key="10">
    <source>
        <dbReference type="HAMAP-Rule" id="MF_00041"/>
    </source>
</evidence>
<evidence type="ECO:0000256" key="5">
    <source>
        <dbReference type="ARBA" id="ARBA00022741"/>
    </source>
</evidence>
<dbReference type="InterPro" id="IPR032678">
    <property type="entry name" value="tRNA-synt_1_cat_dom"/>
</dbReference>
<dbReference type="Gene3D" id="1.20.120.640">
    <property type="entry name" value="Anticodon-binding domain of a subclass of class I aminoacyl-tRNA synthetases"/>
    <property type="match status" value="1"/>
</dbReference>
<accession>A0A831TAM1</accession>
<comment type="similarity">
    <text evidence="1 10">Belongs to the class-I aminoacyl-tRNA synthetase family.</text>
</comment>
<evidence type="ECO:0000313" key="12">
    <source>
        <dbReference type="EMBL" id="HEG91575.1"/>
    </source>
</evidence>
<keyword evidence="10" id="KW-0963">Cytoplasm</keyword>
<comment type="caution">
    <text evidence="10">Lacks conserved residue(s) required for the propagation of feature annotation.</text>
</comment>
<dbReference type="GO" id="GO:0004817">
    <property type="term" value="F:cysteine-tRNA ligase activity"/>
    <property type="evidence" value="ECO:0007669"/>
    <property type="project" value="UniProtKB-UniRule"/>
</dbReference>
<gene>
    <name evidence="10" type="primary">cysS</name>
    <name evidence="12" type="ORF">ENP34_09055</name>
</gene>
<evidence type="ECO:0000256" key="4">
    <source>
        <dbReference type="ARBA" id="ARBA00022723"/>
    </source>
</evidence>
<keyword evidence="5 10" id="KW-0547">Nucleotide-binding</keyword>
<feature type="short sequence motif" description="'KMSKS' region" evidence="10">
    <location>
        <begin position="269"/>
        <end position="273"/>
    </location>
</feature>
<dbReference type="GO" id="GO:0008270">
    <property type="term" value="F:zinc ion binding"/>
    <property type="evidence" value="ECO:0007669"/>
    <property type="project" value="UniProtKB-UniRule"/>
</dbReference>
<dbReference type="Pfam" id="PF01406">
    <property type="entry name" value="tRNA-synt_1e"/>
    <property type="match status" value="1"/>
</dbReference>
<dbReference type="EMBL" id="DSIY01000211">
    <property type="protein sequence ID" value="HEG91575.1"/>
    <property type="molecule type" value="Genomic_DNA"/>
</dbReference>
<dbReference type="InterPro" id="IPR009080">
    <property type="entry name" value="tRNAsynth_Ia_anticodon-bd"/>
</dbReference>
<evidence type="ECO:0000256" key="3">
    <source>
        <dbReference type="ARBA" id="ARBA00022598"/>
    </source>
</evidence>
<keyword evidence="7 10" id="KW-0067">ATP-binding</keyword>
<sequence>MQLYNSMTGRIEPFAPADGKTVRMYVCGVTPYDTTHMGHAMTYLTFDVINRFCQYLGWRVKYVQNVTDIDDDILRKAREVGEPWDRLGDRYIRQFQEDLNGLNVLFPSVYPRATEEIPVIIEMVQSLLDQGFAYVRDGNVYFRVASDPDYGQLCRCSREEMIALSAERGADPTDPRKEDPLDFILWQAAQPGEPTWDSPWGPGRPGWHIECSAMAVKYLGPQLDIHGGGYDLIYPHHESEIAQSEGVTGQRPFARFWVHVGMVEYQGAKMSKSLGNLVLVRDALRRHSGDAIRLYLLSHHYRTPFEYEDDGPARFEPLVEQLRRAVDHPGGSDRPLDLSPLVERFVRAIGDDLDTPSAIQVLREMAETTIQAGEAGRDLTAARESIREAGSILGLMVTR</sequence>
<dbReference type="InterPro" id="IPR024909">
    <property type="entry name" value="Cys-tRNA/MSH_ligase"/>
</dbReference>
<evidence type="ECO:0000256" key="1">
    <source>
        <dbReference type="ARBA" id="ARBA00005594"/>
    </source>
</evidence>
<dbReference type="InterPro" id="IPR014729">
    <property type="entry name" value="Rossmann-like_a/b/a_fold"/>
</dbReference>
<comment type="subcellular location">
    <subcellularLocation>
        <location evidence="10">Cytoplasm</location>
    </subcellularLocation>
</comment>
<evidence type="ECO:0000256" key="6">
    <source>
        <dbReference type="ARBA" id="ARBA00022833"/>
    </source>
</evidence>
<evidence type="ECO:0000256" key="2">
    <source>
        <dbReference type="ARBA" id="ARBA00011245"/>
    </source>
</evidence>
<dbReference type="CDD" id="cd00672">
    <property type="entry name" value="CysRS_core"/>
    <property type="match status" value="1"/>
</dbReference>
<dbReference type="SUPFAM" id="SSF47323">
    <property type="entry name" value="Anticodon-binding domain of a subclass of class I aminoacyl-tRNA synthetases"/>
    <property type="match status" value="1"/>
</dbReference>
<keyword evidence="4 10" id="KW-0479">Metal-binding</keyword>
<protein>
    <recommendedName>
        <fullName evidence="10">Cysteine--tRNA ligase</fullName>
        <ecNumber evidence="10">6.1.1.16</ecNumber>
    </recommendedName>
    <alternativeName>
        <fullName evidence="10">Cysteinyl-tRNA synthetase</fullName>
        <shortName evidence="10">CysRS</shortName>
    </alternativeName>
</protein>